<protein>
    <submittedName>
        <fullName evidence="1">Uncharacterized protein</fullName>
    </submittedName>
</protein>
<sequence length="20" mass="2413">MLYESLDPNSSRYLRLTKIL</sequence>
<accession>A0A0E9Q635</accession>
<proteinExistence type="predicted"/>
<evidence type="ECO:0000313" key="1">
    <source>
        <dbReference type="EMBL" id="JAH11775.1"/>
    </source>
</evidence>
<dbReference type="EMBL" id="GBXM01096802">
    <property type="protein sequence ID" value="JAH11775.1"/>
    <property type="molecule type" value="Transcribed_RNA"/>
</dbReference>
<reference evidence="1" key="1">
    <citation type="submission" date="2014-11" db="EMBL/GenBank/DDBJ databases">
        <authorList>
            <person name="Amaro Gonzalez C."/>
        </authorList>
    </citation>
    <scope>NUCLEOTIDE SEQUENCE</scope>
</reference>
<reference evidence="1" key="2">
    <citation type="journal article" date="2015" name="Fish Shellfish Immunol.">
        <title>Early steps in the European eel (Anguilla anguilla)-Vibrio vulnificus interaction in the gills: Role of the RtxA13 toxin.</title>
        <authorList>
            <person name="Callol A."/>
            <person name="Pajuelo D."/>
            <person name="Ebbesson L."/>
            <person name="Teles M."/>
            <person name="MacKenzie S."/>
            <person name="Amaro C."/>
        </authorList>
    </citation>
    <scope>NUCLEOTIDE SEQUENCE</scope>
</reference>
<name>A0A0E9Q635_ANGAN</name>
<organism evidence="1">
    <name type="scientific">Anguilla anguilla</name>
    <name type="common">European freshwater eel</name>
    <name type="synonym">Muraena anguilla</name>
    <dbReference type="NCBI Taxonomy" id="7936"/>
    <lineage>
        <taxon>Eukaryota</taxon>
        <taxon>Metazoa</taxon>
        <taxon>Chordata</taxon>
        <taxon>Craniata</taxon>
        <taxon>Vertebrata</taxon>
        <taxon>Euteleostomi</taxon>
        <taxon>Actinopterygii</taxon>
        <taxon>Neopterygii</taxon>
        <taxon>Teleostei</taxon>
        <taxon>Anguilliformes</taxon>
        <taxon>Anguillidae</taxon>
        <taxon>Anguilla</taxon>
    </lineage>
</organism>
<dbReference type="AlphaFoldDB" id="A0A0E9Q635"/>